<reference evidence="1 2" key="1">
    <citation type="submission" date="2020-08" db="EMBL/GenBank/DDBJ databases">
        <title>Genomic Encyclopedia of Type Strains, Phase IV (KMG-IV): sequencing the most valuable type-strain genomes for metagenomic binning, comparative biology and taxonomic classification.</title>
        <authorList>
            <person name="Goeker M."/>
        </authorList>
    </citation>
    <scope>NUCLEOTIDE SEQUENCE [LARGE SCALE GENOMIC DNA]</scope>
    <source>
        <strain evidence="1 2">DSM 101064</strain>
    </source>
</reference>
<name>A0A7W9EZ75_9RHOB</name>
<dbReference type="AlphaFoldDB" id="A0A7W9EZ75"/>
<protein>
    <recommendedName>
        <fullName evidence="3">HNH endonuclease</fullName>
    </recommendedName>
</protein>
<evidence type="ECO:0000313" key="2">
    <source>
        <dbReference type="Proteomes" id="UP000535415"/>
    </source>
</evidence>
<gene>
    <name evidence="1" type="ORF">FHS72_003162</name>
</gene>
<sequence>MSAMKRKIITNPEGGVATICGELVEAYKTEIDEHDQSNCQHAKTEFRVRITASGGPMCKLQCLDCGASIGNAVSKQPDLPKWDMDQHVAYLEGRKTARAHIQLKFIKLQTLADTELFAKTKDWKAEYEAYRRTALWQAKRSKVVRRANGLCEGCLEAPATVVHHTTYANIGDELLFQLVALCHGCHSKAHPEHNEPEFYDNDYLPCFQCRWNSDGIQCGRFEVPTYVALEADGECGPAFGAFEGLK</sequence>
<organism evidence="1 2">
    <name type="scientific">Yoonia ponticola</name>
    <dbReference type="NCBI Taxonomy" id="1524255"/>
    <lineage>
        <taxon>Bacteria</taxon>
        <taxon>Pseudomonadati</taxon>
        <taxon>Pseudomonadota</taxon>
        <taxon>Alphaproteobacteria</taxon>
        <taxon>Rhodobacterales</taxon>
        <taxon>Paracoccaceae</taxon>
        <taxon>Yoonia</taxon>
    </lineage>
</organism>
<proteinExistence type="predicted"/>
<accession>A0A7W9EZ75</accession>
<evidence type="ECO:0008006" key="3">
    <source>
        <dbReference type="Google" id="ProtNLM"/>
    </source>
</evidence>
<keyword evidence="2" id="KW-1185">Reference proteome</keyword>
<dbReference type="EMBL" id="JACIJM010000011">
    <property type="protein sequence ID" value="MBB5723517.1"/>
    <property type="molecule type" value="Genomic_DNA"/>
</dbReference>
<evidence type="ECO:0000313" key="1">
    <source>
        <dbReference type="EMBL" id="MBB5723517.1"/>
    </source>
</evidence>
<comment type="caution">
    <text evidence="1">The sequence shown here is derived from an EMBL/GenBank/DDBJ whole genome shotgun (WGS) entry which is preliminary data.</text>
</comment>
<dbReference type="Proteomes" id="UP000535415">
    <property type="component" value="Unassembled WGS sequence"/>
</dbReference>
<dbReference type="RefSeq" id="WP_183530556.1">
    <property type="nucleotide sequence ID" value="NZ_JACIJM010000011.1"/>
</dbReference>